<gene>
    <name evidence="2" type="ORF">CO662_21975</name>
</gene>
<feature type="region of interest" description="Disordered" evidence="1">
    <location>
        <begin position="1"/>
        <end position="21"/>
    </location>
</feature>
<evidence type="ECO:0000313" key="2">
    <source>
        <dbReference type="EMBL" id="PDS49742.1"/>
    </source>
</evidence>
<reference evidence="2 3" key="1">
    <citation type="submission" date="2017-09" db="EMBL/GenBank/DDBJ databases">
        <title>Comparative genomics of rhizobia isolated from Phaseolus vulgaris in China.</title>
        <authorList>
            <person name="Tong W."/>
        </authorList>
    </citation>
    <scope>NUCLEOTIDE SEQUENCE [LARGE SCALE GENOMIC DNA]</scope>
    <source>
        <strain evidence="2 3">Y27</strain>
    </source>
</reference>
<dbReference type="RefSeq" id="WP_097543954.1">
    <property type="nucleotide sequence ID" value="NZ_NWSL01000014.1"/>
</dbReference>
<evidence type="ECO:0000256" key="1">
    <source>
        <dbReference type="SAM" id="MobiDB-lite"/>
    </source>
</evidence>
<name>A0ABX4J623_9HYPH</name>
<dbReference type="EMBL" id="NWSL01000014">
    <property type="protein sequence ID" value="PDS49742.1"/>
    <property type="molecule type" value="Genomic_DNA"/>
</dbReference>
<accession>A0ABX4J623</accession>
<proteinExistence type="predicted"/>
<sequence length="918" mass="101183">MRDRQNFQRAPRTGLADLQQQRRDAVSKRAEILSAMSTKAAAIKDSSELAAIEQAAHARPVTRYLAALSAAPLKRLSGEDQPISKVYAKLVEATLASMNDSCVTVAMTWPARDVSLSAVASLIAVADIGAQPEMAVTKGGIPYPSYERPRGLRALLYPYARSTHKHARQVLLDKTHLRTLSIRHAVRHTDGNDTDGAMKDFHQVLARAGKLTGMGRDGKEYPEFRHPILDEIIPHGACNGTPHGNGQLLWRSSTKTDLKQHKRSGLADHGKTAEFFLHGLRRDDNPRRSLREAGALDVVFFDLTKTGQQRLGDDWPELAGEVFKLVRERQAKAGVVVLVDEPFSFDKCRFEIFNEQKPEKKRPRRHPARSVVITAYGGAVLVNDDVPSSWTGAVKVQAVGFGGAALDLAGRLRGIGSELRSAEDKAGLRAVRDLVATLRRNASLPGSLSSFSDHVTSEQGPALANDFLASYRVSGHVASLKDPTVPAFQIGGSELADCLGTAQELFRKQQAETPMSLLLEKTIEATRNSSGRSLFMFQTQPLAEFAIEQFTARFSWLRKKMESRMIVFAGQGGLSDISGMPPALRNQFKKLYLVAPARNGVLSYFARPWLPEQVIVLADADTLRFSSRDALRLAGEIDEPAIGSRLRRYGLETAKTAQALGSHTVNLDGIQVVPDDVDFPRESVVDLTGGRGLERERIEIKLADGPRVMAFPGSALVLHDQSSAVDEFREVVASAVSEGDRLCVLSAGFIEKARLVLNIPTTAAGEIRDYHALVMKKFAEIPGDNDSVKLRVIVDRINDPDVDLNRARYWVSIKKEMEARIGDVVPHAPQKVDLFLKFTAALGIGERMSREFWHWGVLAQRTTKLKAGMAFHDAYKGILVDPFAAMADNQKRKQEIRRLRLLAEDYVATVESVERVKP</sequence>
<evidence type="ECO:0000313" key="3">
    <source>
        <dbReference type="Proteomes" id="UP000219972"/>
    </source>
</evidence>
<comment type="caution">
    <text evidence="2">The sequence shown here is derived from an EMBL/GenBank/DDBJ whole genome shotgun (WGS) entry which is preliminary data.</text>
</comment>
<keyword evidence="3" id="KW-1185">Reference proteome</keyword>
<protein>
    <submittedName>
        <fullName evidence="2">Uncharacterized protein</fullName>
    </submittedName>
</protein>
<dbReference type="Proteomes" id="UP000219972">
    <property type="component" value="Unassembled WGS sequence"/>
</dbReference>
<organism evidence="2 3">
    <name type="scientific">Rhizobium anhuiense</name>
    <dbReference type="NCBI Taxonomy" id="1184720"/>
    <lineage>
        <taxon>Bacteria</taxon>
        <taxon>Pseudomonadati</taxon>
        <taxon>Pseudomonadota</taxon>
        <taxon>Alphaproteobacteria</taxon>
        <taxon>Hyphomicrobiales</taxon>
        <taxon>Rhizobiaceae</taxon>
        <taxon>Rhizobium/Agrobacterium group</taxon>
        <taxon>Rhizobium</taxon>
    </lineage>
</organism>